<accession>A0A8J3CKI9</accession>
<keyword evidence="3" id="KW-1185">Reference proteome</keyword>
<evidence type="ECO:0000313" key="3">
    <source>
        <dbReference type="Proteomes" id="UP000637578"/>
    </source>
</evidence>
<dbReference type="CDD" id="cd02042">
    <property type="entry name" value="ParAB_family"/>
    <property type="match status" value="1"/>
</dbReference>
<dbReference type="RefSeq" id="WP_189061954.1">
    <property type="nucleotide sequence ID" value="NZ_BMMK01000057.1"/>
</dbReference>
<dbReference type="InterPro" id="IPR027417">
    <property type="entry name" value="P-loop_NTPase"/>
</dbReference>
<dbReference type="Pfam" id="PF13614">
    <property type="entry name" value="AAA_31"/>
    <property type="match status" value="1"/>
</dbReference>
<protein>
    <recommendedName>
        <fullName evidence="1">AAA domain-containing protein</fullName>
    </recommendedName>
</protein>
<organism evidence="2 3">
    <name type="scientific">Longimycelium tulufanense</name>
    <dbReference type="NCBI Taxonomy" id="907463"/>
    <lineage>
        <taxon>Bacteria</taxon>
        <taxon>Bacillati</taxon>
        <taxon>Actinomycetota</taxon>
        <taxon>Actinomycetes</taxon>
        <taxon>Pseudonocardiales</taxon>
        <taxon>Pseudonocardiaceae</taxon>
        <taxon>Longimycelium</taxon>
    </lineage>
</organism>
<dbReference type="PANTHER" id="PTHR13696:SF99">
    <property type="entry name" value="COBYRINIC ACID AC-DIAMIDE SYNTHASE"/>
    <property type="match status" value="1"/>
</dbReference>
<gene>
    <name evidence="2" type="ORF">GCM10012275_61600</name>
</gene>
<dbReference type="InterPro" id="IPR050678">
    <property type="entry name" value="DNA_Partitioning_ATPase"/>
</dbReference>
<evidence type="ECO:0000313" key="2">
    <source>
        <dbReference type="EMBL" id="GGM82792.1"/>
    </source>
</evidence>
<dbReference type="PANTHER" id="PTHR13696">
    <property type="entry name" value="P-LOOP CONTAINING NUCLEOSIDE TRIPHOSPHATE HYDROLASE"/>
    <property type="match status" value="1"/>
</dbReference>
<reference evidence="2" key="1">
    <citation type="journal article" date="2014" name="Int. J. Syst. Evol. Microbiol.">
        <title>Complete genome sequence of Corynebacterium casei LMG S-19264T (=DSM 44701T), isolated from a smear-ripened cheese.</title>
        <authorList>
            <consortium name="US DOE Joint Genome Institute (JGI-PGF)"/>
            <person name="Walter F."/>
            <person name="Albersmeier A."/>
            <person name="Kalinowski J."/>
            <person name="Ruckert C."/>
        </authorList>
    </citation>
    <scope>NUCLEOTIDE SEQUENCE</scope>
    <source>
        <strain evidence="2">CGMCC 4.5737</strain>
    </source>
</reference>
<dbReference type="Proteomes" id="UP000637578">
    <property type="component" value="Unassembled WGS sequence"/>
</dbReference>
<sequence>MGKKIAIWNESGSVGKTTTVVNLACALAKRGERVRVVGLDPQCDAEYYLGIGSTPRHTGDMLVERTVIGEDGERTKVLYTIAECEVPVGIRVANPHAEEYDPTAAEWLSRITVVPAGADLYDDQVALDQDPLGGTRLREAFEEAEQNGDEDKVITLFDCPGSKSVFTINVLYALDPKDGDRVVTCTPPDWKGTGGLGKMQKTLNEVNRRTRRTEKNLLDIDAVVPCRVPPSNRGKFFQNRLADLKQDDSPWAAKVAPRIREAVVVPESFWQQEPLLIYVPDEPVTADYLALLDWLDERGVTK</sequence>
<name>A0A8J3CKI9_9PSEU</name>
<feature type="domain" description="AAA" evidence="1">
    <location>
        <begin position="3"/>
        <end position="211"/>
    </location>
</feature>
<dbReference type="AlphaFoldDB" id="A0A8J3CKI9"/>
<proteinExistence type="predicted"/>
<evidence type="ECO:0000259" key="1">
    <source>
        <dbReference type="Pfam" id="PF13614"/>
    </source>
</evidence>
<reference evidence="2" key="2">
    <citation type="submission" date="2020-09" db="EMBL/GenBank/DDBJ databases">
        <authorList>
            <person name="Sun Q."/>
            <person name="Zhou Y."/>
        </authorList>
    </citation>
    <scope>NUCLEOTIDE SEQUENCE</scope>
    <source>
        <strain evidence="2">CGMCC 4.5737</strain>
    </source>
</reference>
<dbReference type="InterPro" id="IPR025669">
    <property type="entry name" value="AAA_dom"/>
</dbReference>
<dbReference type="SUPFAM" id="SSF52540">
    <property type="entry name" value="P-loop containing nucleoside triphosphate hydrolases"/>
    <property type="match status" value="1"/>
</dbReference>
<dbReference type="Gene3D" id="3.40.50.300">
    <property type="entry name" value="P-loop containing nucleotide triphosphate hydrolases"/>
    <property type="match status" value="1"/>
</dbReference>
<dbReference type="EMBL" id="BMMK01000057">
    <property type="protein sequence ID" value="GGM82792.1"/>
    <property type="molecule type" value="Genomic_DNA"/>
</dbReference>
<comment type="caution">
    <text evidence="2">The sequence shown here is derived from an EMBL/GenBank/DDBJ whole genome shotgun (WGS) entry which is preliminary data.</text>
</comment>